<dbReference type="AlphaFoldDB" id="A0ABD2MNQ5"/>
<evidence type="ECO:0000313" key="5">
    <source>
        <dbReference type="Proteomes" id="UP001516400"/>
    </source>
</evidence>
<keyword evidence="5" id="KW-1185">Reference proteome</keyword>
<dbReference type="Pfam" id="PF16187">
    <property type="entry name" value="Peptidase_M16_M"/>
    <property type="match status" value="1"/>
</dbReference>
<dbReference type="InterPro" id="IPR050626">
    <property type="entry name" value="Peptidase_M16"/>
</dbReference>
<feature type="non-terminal residue" evidence="4">
    <location>
        <position position="496"/>
    </location>
</feature>
<feature type="domain" description="Peptidase M16 C-terminal" evidence="2">
    <location>
        <begin position="219"/>
        <end position="399"/>
    </location>
</feature>
<organism evidence="4 5">
    <name type="scientific">Cryptolaemus montrouzieri</name>
    <dbReference type="NCBI Taxonomy" id="559131"/>
    <lineage>
        <taxon>Eukaryota</taxon>
        <taxon>Metazoa</taxon>
        <taxon>Ecdysozoa</taxon>
        <taxon>Arthropoda</taxon>
        <taxon>Hexapoda</taxon>
        <taxon>Insecta</taxon>
        <taxon>Pterygota</taxon>
        <taxon>Neoptera</taxon>
        <taxon>Endopterygota</taxon>
        <taxon>Coleoptera</taxon>
        <taxon>Polyphaga</taxon>
        <taxon>Cucujiformia</taxon>
        <taxon>Coccinelloidea</taxon>
        <taxon>Coccinellidae</taxon>
        <taxon>Scymninae</taxon>
        <taxon>Scymnini</taxon>
        <taxon>Cryptolaemus</taxon>
    </lineage>
</organism>
<name>A0ABD2MNQ5_9CUCU</name>
<dbReference type="Gene3D" id="3.30.830.10">
    <property type="entry name" value="Metalloenzyme, LuxS/M16 peptidase-like"/>
    <property type="match status" value="3"/>
</dbReference>
<dbReference type="GO" id="GO:0046872">
    <property type="term" value="F:metal ion binding"/>
    <property type="evidence" value="ECO:0007669"/>
    <property type="project" value="UniProtKB-KW"/>
</dbReference>
<dbReference type="Pfam" id="PF05193">
    <property type="entry name" value="Peptidase_M16_C"/>
    <property type="match status" value="1"/>
</dbReference>
<dbReference type="Proteomes" id="UP001516400">
    <property type="component" value="Unassembled WGS sequence"/>
</dbReference>
<proteinExistence type="predicted"/>
<protein>
    <submittedName>
        <fullName evidence="4">Uncharacterized protein</fullName>
    </submittedName>
</protein>
<evidence type="ECO:0000259" key="3">
    <source>
        <dbReference type="Pfam" id="PF16187"/>
    </source>
</evidence>
<dbReference type="PANTHER" id="PTHR43690:SF18">
    <property type="entry name" value="INSULIN-DEGRADING ENZYME-RELATED"/>
    <property type="match status" value="1"/>
</dbReference>
<reference evidence="4 5" key="1">
    <citation type="journal article" date="2021" name="BMC Biol.">
        <title>Horizontally acquired antibacterial genes associated with adaptive radiation of ladybird beetles.</title>
        <authorList>
            <person name="Li H.S."/>
            <person name="Tang X.F."/>
            <person name="Huang Y.H."/>
            <person name="Xu Z.Y."/>
            <person name="Chen M.L."/>
            <person name="Du X.Y."/>
            <person name="Qiu B.Y."/>
            <person name="Chen P.T."/>
            <person name="Zhang W."/>
            <person name="Slipinski A."/>
            <person name="Escalona H.E."/>
            <person name="Waterhouse R.M."/>
            <person name="Zwick A."/>
            <person name="Pang H."/>
        </authorList>
    </citation>
    <scope>NUCLEOTIDE SEQUENCE [LARGE SCALE GENOMIC DNA]</scope>
    <source>
        <strain evidence="4">SYSU2018</strain>
    </source>
</reference>
<keyword evidence="1" id="KW-0479">Metal-binding</keyword>
<dbReference type="SUPFAM" id="SSF63411">
    <property type="entry name" value="LuxS/MPP-like metallohydrolase"/>
    <property type="match status" value="2"/>
</dbReference>
<dbReference type="InterPro" id="IPR007863">
    <property type="entry name" value="Peptidase_M16_C"/>
</dbReference>
<dbReference type="EMBL" id="JABFTP020000021">
    <property type="protein sequence ID" value="KAL3267874.1"/>
    <property type="molecule type" value="Genomic_DNA"/>
</dbReference>
<feature type="domain" description="Peptidase M16 middle/third" evidence="3">
    <location>
        <begin position="2"/>
        <end position="213"/>
    </location>
</feature>
<comment type="caution">
    <text evidence="4">The sequence shown here is derived from an EMBL/GenBank/DDBJ whole genome shotgun (WGS) entry which is preliminary data.</text>
</comment>
<sequence>MKKGKWFGTLYTDKDIPLEWIERWKNAQPESDMNLPPPNPFLTTDFTLLPEEQNNPEYPEKVLETPIMEVWYKKDQKFKLPIACYYLYLISPLVAESALSQCKSEILLSLFDMQLAESIYPAQKAELSYFCYTDDRGFVFKISGYNQKLPIVMSLLSDHLKKIQSELSQDMFVALKEKLMDMYYNQLIEPSTITADLRLNLLIDKYFTSTEKFASISQVTYEDMKIFCVDFLQNLFIKALVQGNVDKQTAVGVTQEFVQVLGCSPLDKKLYPQFKIWELPKGEKCCRVKSLNQNDSNSFVSNYYQSGPYNLRDSIILELIMMIIEEPLFDILRTKEQLGYSLYCKQIETFGIMGYIITINAQATKNTTTYVDQRIENFISTMQETLNKMSNNKFNQVKRDLIKLKQCADVVLQEEVSRNWSEITEDDYMFDRLKKEVVMIETIKIADVRKFWEVTNILGDNQNYKKLTIQVVGYNINSEDGSPSKINNVCGVYKQK</sequence>
<evidence type="ECO:0000259" key="2">
    <source>
        <dbReference type="Pfam" id="PF05193"/>
    </source>
</evidence>
<dbReference type="PANTHER" id="PTHR43690">
    <property type="entry name" value="NARDILYSIN"/>
    <property type="match status" value="1"/>
</dbReference>
<gene>
    <name evidence="4" type="ORF">HHI36_007015</name>
</gene>
<dbReference type="InterPro" id="IPR011249">
    <property type="entry name" value="Metalloenz_LuxS/M16"/>
</dbReference>
<evidence type="ECO:0000256" key="1">
    <source>
        <dbReference type="ARBA" id="ARBA00022723"/>
    </source>
</evidence>
<dbReference type="InterPro" id="IPR032632">
    <property type="entry name" value="Peptidase_M16_M"/>
</dbReference>
<accession>A0ABD2MNQ5</accession>
<evidence type="ECO:0000313" key="4">
    <source>
        <dbReference type="EMBL" id="KAL3267874.1"/>
    </source>
</evidence>